<dbReference type="InterPro" id="IPR012337">
    <property type="entry name" value="RNaseH-like_sf"/>
</dbReference>
<feature type="compositionally biased region" description="Basic and acidic residues" evidence="1">
    <location>
        <begin position="71"/>
        <end position="85"/>
    </location>
</feature>
<name>A0A8C5R732_9ANUR</name>
<dbReference type="GO" id="GO:0008408">
    <property type="term" value="F:3'-5' exonuclease activity"/>
    <property type="evidence" value="ECO:0007669"/>
    <property type="project" value="InterPro"/>
</dbReference>
<feature type="region of interest" description="Disordered" evidence="1">
    <location>
        <begin position="71"/>
        <end position="98"/>
    </location>
</feature>
<dbReference type="InterPro" id="IPR036397">
    <property type="entry name" value="RNaseH_sf"/>
</dbReference>
<dbReference type="GO" id="GO:0003676">
    <property type="term" value="F:nucleic acid binding"/>
    <property type="evidence" value="ECO:0007669"/>
    <property type="project" value="InterPro"/>
</dbReference>
<protein>
    <recommendedName>
        <fullName evidence="2">3'-5' exonuclease domain-containing protein</fullName>
    </recommendedName>
</protein>
<reference evidence="3" key="1">
    <citation type="submission" date="2025-08" db="UniProtKB">
        <authorList>
            <consortium name="Ensembl"/>
        </authorList>
    </citation>
    <scope>IDENTIFICATION</scope>
</reference>
<dbReference type="GeneTree" id="ENSGT00390000003581"/>
<dbReference type="SUPFAM" id="SSF53098">
    <property type="entry name" value="Ribonuclease H-like"/>
    <property type="match status" value="1"/>
</dbReference>
<evidence type="ECO:0000259" key="2">
    <source>
        <dbReference type="Pfam" id="PF01612"/>
    </source>
</evidence>
<organism evidence="3 4">
    <name type="scientific">Leptobrachium leishanense</name>
    <name type="common">Leishan spiny toad</name>
    <dbReference type="NCBI Taxonomy" id="445787"/>
    <lineage>
        <taxon>Eukaryota</taxon>
        <taxon>Metazoa</taxon>
        <taxon>Chordata</taxon>
        <taxon>Craniata</taxon>
        <taxon>Vertebrata</taxon>
        <taxon>Euteleostomi</taxon>
        <taxon>Amphibia</taxon>
        <taxon>Batrachia</taxon>
        <taxon>Anura</taxon>
        <taxon>Pelobatoidea</taxon>
        <taxon>Megophryidae</taxon>
        <taxon>Leptobrachium</taxon>
    </lineage>
</organism>
<proteinExistence type="predicted"/>
<dbReference type="Pfam" id="PF01612">
    <property type="entry name" value="DNA_pol_A_exo1"/>
    <property type="match status" value="1"/>
</dbReference>
<keyword evidence="4" id="KW-1185">Reference proteome</keyword>
<dbReference type="InterPro" id="IPR052144">
    <property type="entry name" value="piRNA_biogenesis_EXD1"/>
</dbReference>
<dbReference type="InterPro" id="IPR002562">
    <property type="entry name" value="3'-5'_exonuclease_dom"/>
</dbReference>
<dbReference type="Ensembl" id="ENSLLET00000049864.1">
    <property type="protein sequence ID" value="ENSLLEP00000047982.1"/>
    <property type="gene ID" value="ENSLLEG00000030276.1"/>
</dbReference>
<sequence length="415" mass="46011">MVSVLDPHLLSRIIGKTIKLTTSTEYLQGVLVSVDPCRTIIVNKVKDLKTGRKIPGAQLFFGNRILSVELQKEPAEESESPDKIGDNIPSGAHHNQPVETNNAPIVQEICTGALKAIKQSVDEEELEYTVIDQFQPNFGPAVRHLQNQKALGVSGVGLNLSRHGKLSWLQISSKRHVYLFDFFTLGPRIFKNGIQTLLEDKSILKIIHDCRWLGDLLTHQFGVVLANVFDTQVADVYLFSVETGGFLPQCTSSLQECLIRHLNMPSAQVAFLTHKETLIKDDPNIWFERALAPPLLKVLALEVVHLLALRLVMLDSMMADFTLLVDGYLNACRQDKTNLLVSPEVCWGGGGLHVHGLHSASDVREGFQNDQVLSPKRNLVNSIVLDTPFLVCPKPQAFVTGSTFSLMIKPQKDST</sequence>
<feature type="domain" description="3'-5' exonuclease" evidence="2">
    <location>
        <begin position="161"/>
        <end position="235"/>
    </location>
</feature>
<dbReference type="GO" id="GO:0034587">
    <property type="term" value="P:piRNA processing"/>
    <property type="evidence" value="ECO:0007669"/>
    <property type="project" value="TreeGrafter"/>
</dbReference>
<evidence type="ECO:0000313" key="4">
    <source>
        <dbReference type="Proteomes" id="UP000694569"/>
    </source>
</evidence>
<dbReference type="GO" id="GO:1990923">
    <property type="term" value="C:PET complex"/>
    <property type="evidence" value="ECO:0007669"/>
    <property type="project" value="TreeGrafter"/>
</dbReference>
<evidence type="ECO:0000256" key="1">
    <source>
        <dbReference type="SAM" id="MobiDB-lite"/>
    </source>
</evidence>
<dbReference type="PANTHER" id="PTHR46628:SF1">
    <property type="entry name" value="PIRNA BIOGENESIS PROTEIN EXD1"/>
    <property type="match status" value="1"/>
</dbReference>
<accession>A0A8C5R732</accession>
<dbReference type="Gene3D" id="3.30.420.10">
    <property type="entry name" value="Ribonuclease H-like superfamily/Ribonuclease H"/>
    <property type="match status" value="1"/>
</dbReference>
<dbReference type="AlphaFoldDB" id="A0A8C5R732"/>
<dbReference type="CDD" id="cd06148">
    <property type="entry name" value="Egl_like_exo"/>
    <property type="match status" value="1"/>
</dbReference>
<dbReference type="Proteomes" id="UP000694569">
    <property type="component" value="Unplaced"/>
</dbReference>
<evidence type="ECO:0000313" key="3">
    <source>
        <dbReference type="Ensembl" id="ENSLLEP00000047982.1"/>
    </source>
</evidence>
<dbReference type="PANTHER" id="PTHR46628">
    <property type="entry name" value="PIRNA BIOGENESIS PROTEIN EXD1"/>
    <property type="match status" value="1"/>
</dbReference>
<reference evidence="3" key="2">
    <citation type="submission" date="2025-09" db="UniProtKB">
        <authorList>
            <consortium name="Ensembl"/>
        </authorList>
    </citation>
    <scope>IDENTIFICATION</scope>
</reference>